<dbReference type="EMBL" id="FOLL01000001">
    <property type="protein sequence ID" value="SFB80937.1"/>
    <property type="molecule type" value="Genomic_DNA"/>
</dbReference>
<dbReference type="RefSeq" id="WP_090970246.1">
    <property type="nucleotide sequence ID" value="NZ_FOLL01000001.1"/>
</dbReference>
<organism evidence="2 3">
    <name type="scientific">Parapedobacter composti</name>
    <dbReference type="NCBI Taxonomy" id="623281"/>
    <lineage>
        <taxon>Bacteria</taxon>
        <taxon>Pseudomonadati</taxon>
        <taxon>Bacteroidota</taxon>
        <taxon>Sphingobacteriia</taxon>
        <taxon>Sphingobacteriales</taxon>
        <taxon>Sphingobacteriaceae</taxon>
        <taxon>Parapedobacter</taxon>
    </lineage>
</organism>
<feature type="domain" description="FAS1" evidence="1">
    <location>
        <begin position="37"/>
        <end position="161"/>
    </location>
</feature>
<dbReference type="InterPro" id="IPR036378">
    <property type="entry name" value="FAS1_dom_sf"/>
</dbReference>
<gene>
    <name evidence="2" type="ORF">SAMN05421747_101248</name>
</gene>
<reference evidence="2 3" key="1">
    <citation type="submission" date="2016-10" db="EMBL/GenBank/DDBJ databases">
        <authorList>
            <person name="de Groot N.N."/>
        </authorList>
    </citation>
    <scope>NUCLEOTIDE SEQUENCE [LARGE SCALE GENOMIC DNA]</scope>
    <source>
        <strain evidence="2 3">DSM 22900</strain>
    </source>
</reference>
<keyword evidence="3" id="KW-1185">Reference proteome</keyword>
<dbReference type="PANTHER" id="PTHR10900">
    <property type="entry name" value="PERIOSTIN-RELATED"/>
    <property type="match status" value="1"/>
</dbReference>
<dbReference type="STRING" id="623281.SAMN05421747_101248"/>
<dbReference type="PANTHER" id="PTHR10900:SF77">
    <property type="entry name" value="FI19380P1"/>
    <property type="match status" value="1"/>
</dbReference>
<protein>
    <submittedName>
        <fullName evidence="2">Uncaracterized surface protein containing fasciclin (FAS1) repeats</fullName>
    </submittedName>
</protein>
<name>A0A1I1E1J3_9SPHI</name>
<dbReference type="SUPFAM" id="SSF82153">
    <property type="entry name" value="FAS1 domain"/>
    <property type="match status" value="1"/>
</dbReference>
<dbReference type="PROSITE" id="PS51257">
    <property type="entry name" value="PROKAR_LIPOPROTEIN"/>
    <property type="match status" value="1"/>
</dbReference>
<dbReference type="Pfam" id="PF02469">
    <property type="entry name" value="Fasciclin"/>
    <property type="match status" value="1"/>
</dbReference>
<dbReference type="InterPro" id="IPR000782">
    <property type="entry name" value="FAS1_domain"/>
</dbReference>
<accession>A0A1I1E1J3</accession>
<proteinExistence type="predicted"/>
<dbReference type="PROSITE" id="PS50213">
    <property type="entry name" value="FAS1"/>
    <property type="match status" value="1"/>
</dbReference>
<dbReference type="InterPro" id="IPR050904">
    <property type="entry name" value="Adhesion/Biosynth-related"/>
</dbReference>
<dbReference type="OrthoDB" id="831756at2"/>
<evidence type="ECO:0000313" key="2">
    <source>
        <dbReference type="EMBL" id="SFB80937.1"/>
    </source>
</evidence>
<evidence type="ECO:0000259" key="1">
    <source>
        <dbReference type="PROSITE" id="PS50213"/>
    </source>
</evidence>
<dbReference type="Gene3D" id="2.30.180.10">
    <property type="entry name" value="FAS1 domain"/>
    <property type="match status" value="1"/>
</dbReference>
<sequence>MKSIQHLLWGLFALTVLVQSCEDPWSKHIAVNDEALAGNLLDNLKKNPQLSRFAQLLQQTGYDKVIASSKSYTVWAPVNAAIDALDPDLLADEAYVKKLVEFHLADQAYFANKIPQDSTVRLPTLGGKALNMTANHVDGVIPVDKDIYGANGVLHVLPVCLTPKPNAWEQLQAVDGHGSQLKTFLESLYALQFDVEQSTQIGVNPDGLPVYDSVFTLQNVFLNQVANLEDEMGEYTFFVVSDEVFQREQQRLSRFFVDSTAELSVYHARWNAVKDLVIAGNVPVGALNAPQYSLVDSVLIQVKPANVIASYAVSNGTVHLVNDYPYAFETKIKPIIVEGEAPEEVRDGRGFSVRTRLNPDGQVFYDLLIQNHGVNGMWVRYFPRLYSGRYRVYWRVIRDADLGLVPAADAEDLVHFPMKVTWGEDPLTAPGTDGFGYRPAPVINNGNGTFSPDYSEHLLGELTVDRYGLFSLYLVGNTTTANGTNTLLLDYLRLEPIY</sequence>
<dbReference type="AlphaFoldDB" id="A0A1I1E1J3"/>
<dbReference type="SMART" id="SM00554">
    <property type="entry name" value="FAS1"/>
    <property type="match status" value="1"/>
</dbReference>
<evidence type="ECO:0000313" key="3">
    <source>
        <dbReference type="Proteomes" id="UP000199577"/>
    </source>
</evidence>
<dbReference type="Proteomes" id="UP000199577">
    <property type="component" value="Unassembled WGS sequence"/>
</dbReference>